<dbReference type="Gene3D" id="6.10.250.2180">
    <property type="match status" value="1"/>
</dbReference>
<dbReference type="GO" id="GO:0008331">
    <property type="term" value="F:high voltage-gated calcium channel activity"/>
    <property type="evidence" value="ECO:0007669"/>
    <property type="project" value="TreeGrafter"/>
</dbReference>
<feature type="transmembrane region" description="Helical" evidence="20">
    <location>
        <begin position="1308"/>
        <end position="1329"/>
    </location>
</feature>
<dbReference type="InterPro" id="IPR050599">
    <property type="entry name" value="VDCC_alpha-1_subunit"/>
</dbReference>
<feature type="binding site" evidence="17">
    <location>
        <position position="439"/>
    </location>
    <ligand>
        <name>Ca(2+)</name>
        <dbReference type="ChEBI" id="CHEBI:29108"/>
    </ligand>
</feature>
<protein>
    <recommendedName>
        <fullName evidence="16">Voltage-dependent calcium channel type A subunit alpha-1</fullName>
    </recommendedName>
</protein>
<evidence type="ECO:0000256" key="16">
    <source>
        <dbReference type="ARBA" id="ARBA00069462"/>
    </source>
</evidence>
<comment type="similarity">
    <text evidence="18">Belongs to the calcium channel alpha-1 subunit (TC 1.A.1.11) family.</text>
</comment>
<keyword evidence="12" id="KW-0406">Ion transport</keyword>
<evidence type="ECO:0000256" key="8">
    <source>
        <dbReference type="ARBA" id="ARBA00022737"/>
    </source>
</evidence>
<evidence type="ECO:0000313" key="22">
    <source>
        <dbReference type="EMBL" id="CDQ58674.1"/>
    </source>
</evidence>
<dbReference type="FunFam" id="1.20.120.350:FF:000001">
    <property type="entry name" value="Voltage-dependent L-type calcium channel subunit alpha"/>
    <property type="match status" value="1"/>
</dbReference>
<keyword evidence="8" id="KW-0677">Repeat</keyword>
<feature type="compositionally biased region" description="Basic and acidic residues" evidence="19">
    <location>
        <begin position="932"/>
        <end position="950"/>
    </location>
</feature>
<feature type="transmembrane region" description="Helical" evidence="20">
    <location>
        <begin position="1191"/>
        <end position="1216"/>
    </location>
</feature>
<dbReference type="SMART" id="SM01062">
    <property type="entry name" value="Ca_chan_IQ"/>
    <property type="match status" value="1"/>
</dbReference>
<feature type="compositionally biased region" description="Basic residues" evidence="19">
    <location>
        <begin position="726"/>
        <end position="735"/>
    </location>
</feature>
<evidence type="ECO:0000256" key="6">
    <source>
        <dbReference type="ARBA" id="ARBA00022692"/>
    </source>
</evidence>
<dbReference type="Gene3D" id="1.10.287.70">
    <property type="match status" value="4"/>
</dbReference>
<evidence type="ECO:0000256" key="3">
    <source>
        <dbReference type="ARBA" id="ARBA00022553"/>
    </source>
</evidence>
<keyword evidence="10 18" id="KW-0851">Voltage-gated channel</keyword>
<evidence type="ECO:0000256" key="7">
    <source>
        <dbReference type="ARBA" id="ARBA00022723"/>
    </source>
</evidence>
<dbReference type="InterPro" id="IPR027359">
    <property type="entry name" value="Volt_channel_dom_sf"/>
</dbReference>
<dbReference type="InterPro" id="IPR014873">
    <property type="entry name" value="VDCC_a1su_IQ"/>
</dbReference>
<evidence type="ECO:0000256" key="19">
    <source>
        <dbReference type="SAM" id="MobiDB-lite"/>
    </source>
</evidence>
<feature type="region of interest" description="Disordered" evidence="19">
    <location>
        <begin position="550"/>
        <end position="660"/>
    </location>
</feature>
<evidence type="ECO:0000256" key="14">
    <source>
        <dbReference type="ARBA" id="ARBA00023303"/>
    </source>
</evidence>
<dbReference type="PANTHER" id="PTHR45628">
    <property type="entry name" value="VOLTAGE-DEPENDENT CALCIUM CHANNEL TYPE A SUBUNIT ALPHA-1"/>
    <property type="match status" value="1"/>
</dbReference>
<sequence length="1765" mass="201343">MDTTEVEFACGVRKCPEKYDCIGSWIGPNNGITQFDNILFAVLTVFQCITMEGWTAVLYNTNDALGSMWNWMYFIPLIIIGSFFVLNLVLGVLSGEFAKERERVENRRAFMKLRRQQQVERELNGYRAWIDRAGTVLFLPGEPWMSSYLMMSSSLSQSINTMHSAQILTFEVMLAEENKNSGRSALDGKNHQKTQFIERMLKRATSKNAKHRGGPGDAEISTIGAPRMRIRTVRRGPVAYIRRKERMLRISLRRMVKTDTFYWTVLSLVALNTICVAIVHHNQPEWLSTFLYYAEFVFLGLFLAEMFLKMYGLGFRLYFHSSFNCFDCGVIVGSIFEVVWGFFRPGMSFGISVLRALRLLRIFKITKYWASLRNLVVSLMSSMKSIISLLFLIFLFIVVFALLGMQLFGGRFIFEDYTPANFDTFPAAIMTVFQILTGEDWNEVMYNGIRSQGGVQYGMWSSIYFIVLTLFGNSIPLVLNVFQMFYTLLNVFLAIAVDNLANAQELTKDEEEEEEFFNARYARGRDGPMLCVVLCRRRRRPYLRRKKAIHRGRMAVPEEEEESGAPGGADQPPNGANAFSNRRDRRRRGGGGGGGGGRGGRSVWEQRANQLRKRRQMESQEVLFGGSPTEDTTDNPTTAYRAPTRSPDTSPGHLPESPMSGIMPMPEPPMSIAIRLPEPPDSEPRPLFTLVEERAVHHRPAGGDRRHRVARKFRPGLGGAEEGGVARHRRHRHREARAEAKSRESPHEEVRESGSRERKILEEREEKEGKEEKMDKGEVAVECRARKKEPALPTLGLAKCLNTSTHSLPYTSSSEYIPEPPLCDDFPESLPPPLLDPPPQMEEGEVGETGQCEPLSQDPPLEPAPEQFTDPPELQAASGVNDSENNPASLNREEGEGPGQVLDSQTSVIIEMSGEQPLLEIIPLTALHNNKEMEVYQPERKEKEKEKEEKEAQEEASPPKPVPPDSMFLFKASNPIRRICHYLVTMRYFEMTILLVIVASSIALAAEDPVCTNSDRNRVLRYFDYVFTGVFTFEMIIKVRYSKRNDHKVITLTHWLTYIIQCTVAYLQMYKTKCLTCIFWLMPRAVNELVLLPCLIYRYDCVLISLFKHFSLSYLSCAICHTLLIEFSCTSHTSCTRFAMSFEIQRDRLDIRLLLFSLSLSFSLLPSRVLQHSVDVTEEDRGPSRGNRMEMSIFYVVYFVVFPFFFVNIFVALIIITFQEQGDKMMEECSLEKNERACIDFTISAKPLTCYMPQNRQTFQYRLWHFVVSPSFEYTVLVMIALNTVVLMMKYNSAPAAYDTVLKHLNTAFTVLFSLECILKIMAFGFVNYFRDTWNIFDFITVLGSITEIIVDLQSINTFNMSFLKLFRAARLIKLLRQGYTIRILLWTFVQSFKALPYVCLLIAMLFFIYAIIGMQVFGNIKLNDENHINQHNNFKTFSGALMLLFRSATGESWQEIMLSCLGGKECEPDSSMAPMTMSPDHEGGCGTDFAYCYFVSFIFFSSFLMLNLFVAVIMDNFEYLTRDSSILGPHHLDEFVRVWGEYDRAACGRIHYTAMYEMLTHMSPPLGLGKKCPRGMAYKRLVLMNMPVDEDMSVHFTSTLMSLIRTALEIKIARGGEDRVALDTELQKEISVIWPYLPQKTLDVLVPINKDSDMTVGKIYASMMIMDYFKQNKAKKLRAQLEAQKASLMPFKRLDASTLSEDILYNAHPLPCMSLSAGSALTRGGLVALSPLSQDLFAMQPMTSDQDTSSQHSRVRRSTKDYVL</sequence>
<keyword evidence="2" id="KW-0813">Transport</keyword>
<feature type="compositionally biased region" description="Polar residues" evidence="19">
    <location>
        <begin position="1743"/>
        <end position="1753"/>
    </location>
</feature>
<dbReference type="GO" id="GO:0007268">
    <property type="term" value="P:chemical synaptic transmission"/>
    <property type="evidence" value="ECO:0007669"/>
    <property type="project" value="TreeGrafter"/>
</dbReference>
<organism evidence="22 23">
    <name type="scientific">Oncorhynchus mykiss</name>
    <name type="common">Rainbow trout</name>
    <name type="synonym">Salmo gairdneri</name>
    <dbReference type="NCBI Taxonomy" id="8022"/>
    <lineage>
        <taxon>Eukaryota</taxon>
        <taxon>Metazoa</taxon>
        <taxon>Chordata</taxon>
        <taxon>Craniata</taxon>
        <taxon>Vertebrata</taxon>
        <taxon>Euteleostomi</taxon>
        <taxon>Actinopterygii</taxon>
        <taxon>Neopterygii</taxon>
        <taxon>Teleostei</taxon>
        <taxon>Protacanthopterygii</taxon>
        <taxon>Salmoniformes</taxon>
        <taxon>Salmonidae</taxon>
        <taxon>Salmoninae</taxon>
        <taxon>Oncorhynchus</taxon>
    </lineage>
</organism>
<dbReference type="FunFam" id="1.20.120.350:FF:000013">
    <property type="entry name" value="Voltage-dependent N-type calcium channel subunit alpha"/>
    <property type="match status" value="1"/>
</dbReference>
<feature type="transmembrane region" description="Helical" evidence="20">
    <location>
        <begin position="457"/>
        <end position="479"/>
    </location>
</feature>
<feature type="transmembrane region" description="Helical" evidence="20">
    <location>
        <begin position="386"/>
        <end position="408"/>
    </location>
</feature>
<evidence type="ECO:0000256" key="15">
    <source>
        <dbReference type="ARBA" id="ARBA00036634"/>
    </source>
</evidence>
<dbReference type="FunFam" id="1.10.287.70:FF:000023">
    <property type="entry name" value="Voltage-dependent R-type calcium channel subunit alpha"/>
    <property type="match status" value="1"/>
</dbReference>
<proteinExistence type="inferred from homology"/>
<dbReference type="STRING" id="8022.A0A060W0C1"/>
<keyword evidence="5 18" id="KW-0107">Calcium channel</keyword>
<evidence type="ECO:0000256" key="18">
    <source>
        <dbReference type="RuleBase" id="RU003808"/>
    </source>
</evidence>
<feature type="binding site" evidence="17">
    <location>
        <position position="52"/>
    </location>
    <ligand>
        <name>Ca(2+)</name>
        <dbReference type="ChEBI" id="CHEBI:29108"/>
    </ligand>
</feature>
<dbReference type="PANTHER" id="PTHR45628:SF5">
    <property type="entry name" value="VOLTAGE-DEPENDENT R-TYPE CALCIUM CHANNEL SUBUNIT ALPHA-1E"/>
    <property type="match status" value="1"/>
</dbReference>
<dbReference type="InterPro" id="IPR002077">
    <property type="entry name" value="VDCCAlpha1"/>
</dbReference>
<evidence type="ECO:0000256" key="17">
    <source>
        <dbReference type="PIRSR" id="PIRSR602077-1"/>
    </source>
</evidence>
<dbReference type="EMBL" id="FR904309">
    <property type="protein sequence ID" value="CDQ58674.1"/>
    <property type="molecule type" value="Genomic_DNA"/>
</dbReference>
<reference evidence="22" key="1">
    <citation type="journal article" date="2014" name="Nat. Commun.">
        <title>The rainbow trout genome provides novel insights into evolution after whole-genome duplication in vertebrates.</title>
        <authorList>
            <person name="Berthelot C."/>
            <person name="Brunet F."/>
            <person name="Chalopin D."/>
            <person name="Juanchich A."/>
            <person name="Bernard M."/>
            <person name="Noel B."/>
            <person name="Bento P."/>
            <person name="Da Silva C."/>
            <person name="Labadie K."/>
            <person name="Alberti A."/>
            <person name="Aury J.M."/>
            <person name="Louis A."/>
            <person name="Dehais P."/>
            <person name="Bardou P."/>
            <person name="Montfort J."/>
            <person name="Klopp C."/>
            <person name="Cabau C."/>
            <person name="Gaspin C."/>
            <person name="Thorgaard G.H."/>
            <person name="Boussaha M."/>
            <person name="Quillet E."/>
            <person name="Guyomard R."/>
            <person name="Galiana D."/>
            <person name="Bobe J."/>
            <person name="Volff J.N."/>
            <person name="Genet C."/>
            <person name="Wincker P."/>
            <person name="Jaillon O."/>
            <person name="Roest Crollius H."/>
            <person name="Guiguen Y."/>
        </authorList>
    </citation>
    <scope>NUCLEOTIDE SEQUENCE [LARGE SCALE GENOMIC DNA]</scope>
</reference>
<comment type="catalytic activity">
    <reaction evidence="15">
        <text>Ca(2+)(in) = Ca(2+)(out)</text>
        <dbReference type="Rhea" id="RHEA:29671"/>
        <dbReference type="ChEBI" id="CHEBI:29108"/>
    </reaction>
</comment>
<keyword evidence="13 20" id="KW-0472">Membrane</keyword>
<feature type="domain" description="Voltage-dependent calcium channel alpha-1 subunit IQ" evidence="21">
    <location>
        <begin position="1652"/>
        <end position="1686"/>
    </location>
</feature>
<dbReference type="FunFam" id="1.10.287.70:FF:000059">
    <property type="entry name" value="Voltage-dependent N-type calcium channel subunit alpha"/>
    <property type="match status" value="1"/>
</dbReference>
<feature type="region of interest" description="Disordered" evidence="19">
    <location>
        <begin position="712"/>
        <end position="900"/>
    </location>
</feature>
<keyword evidence="14" id="KW-0407">Ion channel</keyword>
<evidence type="ECO:0000259" key="21">
    <source>
        <dbReference type="SMART" id="SM01062"/>
    </source>
</evidence>
<evidence type="ECO:0000256" key="20">
    <source>
        <dbReference type="SAM" id="Phobius"/>
    </source>
</evidence>
<comment type="subcellular location">
    <subcellularLocation>
        <location evidence="1 18">Membrane</location>
        <topology evidence="1 18">Multi-pass membrane protein</topology>
    </subcellularLocation>
</comment>
<reference evidence="22" key="2">
    <citation type="submission" date="2014-03" db="EMBL/GenBank/DDBJ databases">
        <authorList>
            <person name="Genoscope - CEA"/>
        </authorList>
    </citation>
    <scope>NUCLEOTIDE SEQUENCE</scope>
</reference>
<evidence type="ECO:0000256" key="13">
    <source>
        <dbReference type="ARBA" id="ARBA00023136"/>
    </source>
</evidence>
<feature type="compositionally biased region" description="Basic and acidic residues" evidence="19">
    <location>
        <begin position="736"/>
        <end position="790"/>
    </location>
</feature>
<dbReference type="PRINTS" id="PR00167">
    <property type="entry name" value="CACHANNEL"/>
</dbReference>
<feature type="region of interest" description="Disordered" evidence="19">
    <location>
        <begin position="932"/>
        <end position="964"/>
    </location>
</feature>
<dbReference type="FunFam" id="1.10.238.10:FF:000063">
    <property type="entry name" value="Voltage-dependent N-type calcium channel subunit alpha"/>
    <property type="match status" value="1"/>
</dbReference>
<feature type="compositionally biased region" description="Polar residues" evidence="19">
    <location>
        <begin position="878"/>
        <end position="889"/>
    </location>
</feature>
<evidence type="ECO:0000256" key="5">
    <source>
        <dbReference type="ARBA" id="ARBA00022673"/>
    </source>
</evidence>
<feature type="compositionally biased region" description="Polar residues" evidence="19">
    <location>
        <begin position="801"/>
        <end position="815"/>
    </location>
</feature>
<feature type="transmembrane region" description="Helical" evidence="20">
    <location>
        <begin position="291"/>
        <end position="311"/>
    </location>
</feature>
<keyword evidence="4 18" id="KW-0109">Calcium transport</keyword>
<evidence type="ECO:0000313" key="23">
    <source>
        <dbReference type="Proteomes" id="UP000193380"/>
    </source>
</evidence>
<evidence type="ECO:0000256" key="10">
    <source>
        <dbReference type="ARBA" id="ARBA00022882"/>
    </source>
</evidence>
<evidence type="ECO:0000256" key="12">
    <source>
        <dbReference type="ARBA" id="ARBA00023065"/>
    </source>
</evidence>
<dbReference type="Gene3D" id="1.20.120.350">
    <property type="entry name" value="Voltage-gated potassium channels. Chain C"/>
    <property type="match status" value="3"/>
</dbReference>
<feature type="transmembrane region" description="Helical" evidence="20">
    <location>
        <begin position="260"/>
        <end position="279"/>
    </location>
</feature>
<dbReference type="GO" id="GO:0046872">
    <property type="term" value="F:metal ion binding"/>
    <property type="evidence" value="ECO:0007669"/>
    <property type="project" value="UniProtKB-KW"/>
</dbReference>
<feature type="transmembrane region" description="Helical" evidence="20">
    <location>
        <begin position="323"/>
        <end position="343"/>
    </location>
</feature>
<dbReference type="Pfam" id="PF08763">
    <property type="entry name" value="Ca_chan_IQ"/>
    <property type="match status" value="1"/>
</dbReference>
<feature type="transmembrane region" description="Helical" evidence="20">
    <location>
        <begin position="1492"/>
        <end position="1515"/>
    </location>
</feature>
<feature type="region of interest" description="Disordered" evidence="19">
    <location>
        <begin position="1743"/>
        <end position="1765"/>
    </location>
</feature>
<dbReference type="GO" id="GO:0045202">
    <property type="term" value="C:synapse"/>
    <property type="evidence" value="ECO:0007669"/>
    <property type="project" value="GOC"/>
</dbReference>
<dbReference type="FunFam" id="1.10.287.70:FF:000007">
    <property type="entry name" value="Voltage-dependent L-type calcium channel subunit alpha"/>
    <property type="match status" value="1"/>
</dbReference>
<dbReference type="GO" id="GO:0098703">
    <property type="term" value="P:calcium ion import across plasma membrane"/>
    <property type="evidence" value="ECO:0007669"/>
    <property type="project" value="TreeGrafter"/>
</dbReference>
<dbReference type="Gene3D" id="6.10.250.2500">
    <property type="match status" value="1"/>
</dbReference>
<evidence type="ECO:0000256" key="4">
    <source>
        <dbReference type="ARBA" id="ARBA00022568"/>
    </source>
</evidence>
<keyword evidence="9 17" id="KW-0106">Calcium</keyword>
<accession>A0A060W0C1</accession>
<dbReference type="InterPro" id="IPR005821">
    <property type="entry name" value="Ion_trans_dom"/>
</dbReference>
<feature type="transmembrane region" description="Helical" evidence="20">
    <location>
        <begin position="1263"/>
        <end position="1288"/>
    </location>
</feature>
<keyword evidence="7 17" id="KW-0479">Metal-binding</keyword>
<dbReference type="InterPro" id="IPR031649">
    <property type="entry name" value="GPHH_dom"/>
</dbReference>
<gene>
    <name evidence="22" type="ORF">GSONMT00078307001</name>
</gene>
<dbReference type="Proteomes" id="UP000193380">
    <property type="component" value="Unassembled WGS sequence"/>
</dbReference>
<keyword evidence="11 20" id="KW-1133">Transmembrane helix</keyword>
<feature type="compositionally biased region" description="Gly residues" evidence="19">
    <location>
        <begin position="590"/>
        <end position="600"/>
    </location>
</feature>
<feature type="compositionally biased region" description="Pro residues" evidence="19">
    <location>
        <begin position="829"/>
        <end position="840"/>
    </location>
</feature>
<dbReference type="Pfam" id="PF00520">
    <property type="entry name" value="Ion_trans"/>
    <property type="match status" value="4"/>
</dbReference>
<feature type="transmembrane region" description="Helical" evidence="20">
    <location>
        <begin position="71"/>
        <end position="93"/>
    </location>
</feature>
<dbReference type="PaxDb" id="8022-A0A060W0C1"/>
<evidence type="ECO:0000256" key="1">
    <source>
        <dbReference type="ARBA" id="ARBA00004141"/>
    </source>
</evidence>
<evidence type="ECO:0000256" key="9">
    <source>
        <dbReference type="ARBA" id="ARBA00022837"/>
    </source>
</evidence>
<dbReference type="Pfam" id="PF16905">
    <property type="entry name" value="GPHH"/>
    <property type="match status" value="1"/>
</dbReference>
<dbReference type="GO" id="GO:0043025">
    <property type="term" value="C:neuronal cell body"/>
    <property type="evidence" value="ECO:0007669"/>
    <property type="project" value="TreeGrafter"/>
</dbReference>
<feature type="transmembrane region" description="Helical" evidence="20">
    <location>
        <begin position="1395"/>
        <end position="1413"/>
    </location>
</feature>
<dbReference type="GO" id="GO:0005891">
    <property type="term" value="C:voltage-gated calcium channel complex"/>
    <property type="evidence" value="ECO:0007669"/>
    <property type="project" value="InterPro"/>
</dbReference>
<evidence type="ECO:0000256" key="11">
    <source>
        <dbReference type="ARBA" id="ARBA00022989"/>
    </source>
</evidence>
<dbReference type="SUPFAM" id="SSF81324">
    <property type="entry name" value="Voltage-gated potassium channels"/>
    <property type="match status" value="3"/>
</dbReference>
<evidence type="ECO:0000256" key="2">
    <source>
        <dbReference type="ARBA" id="ARBA00022448"/>
    </source>
</evidence>
<feature type="transmembrane region" description="Helical" evidence="20">
    <location>
        <begin position="38"/>
        <end position="59"/>
    </location>
</feature>
<name>A0A060W0C1_ONCMY</name>
<keyword evidence="3" id="KW-0597">Phosphoprotein</keyword>
<keyword evidence="6 20" id="KW-0812">Transmembrane</keyword>